<feature type="region of interest" description="Disordered" evidence="1">
    <location>
        <begin position="163"/>
        <end position="186"/>
    </location>
</feature>
<keyword evidence="3" id="KW-1185">Reference proteome</keyword>
<comment type="caution">
    <text evidence="2">The sequence shown here is derived from an EMBL/GenBank/DDBJ whole genome shotgun (WGS) entry which is preliminary data.</text>
</comment>
<organism evidence="2 3">
    <name type="scientific">Saguinus oedipus</name>
    <name type="common">Cotton-top tamarin</name>
    <name type="synonym">Oedipomidas oedipus</name>
    <dbReference type="NCBI Taxonomy" id="9490"/>
    <lineage>
        <taxon>Eukaryota</taxon>
        <taxon>Metazoa</taxon>
        <taxon>Chordata</taxon>
        <taxon>Craniata</taxon>
        <taxon>Vertebrata</taxon>
        <taxon>Euteleostomi</taxon>
        <taxon>Mammalia</taxon>
        <taxon>Eutheria</taxon>
        <taxon>Euarchontoglires</taxon>
        <taxon>Primates</taxon>
        <taxon>Haplorrhini</taxon>
        <taxon>Platyrrhini</taxon>
        <taxon>Cebidae</taxon>
        <taxon>Callitrichinae</taxon>
        <taxon>Saguinus</taxon>
    </lineage>
</organism>
<dbReference type="Proteomes" id="UP001266305">
    <property type="component" value="Unassembled WGS sequence"/>
</dbReference>
<evidence type="ECO:0000256" key="1">
    <source>
        <dbReference type="SAM" id="MobiDB-lite"/>
    </source>
</evidence>
<name>A0ABQ9TDA0_SAGOE</name>
<dbReference type="EMBL" id="JASSZA010000023">
    <property type="protein sequence ID" value="KAK2082722.1"/>
    <property type="molecule type" value="Genomic_DNA"/>
</dbReference>
<dbReference type="PANTHER" id="PTHR12484:SF2">
    <property type="entry name" value="A-KINASE ANCHOR PROTEIN 17A"/>
    <property type="match status" value="1"/>
</dbReference>
<gene>
    <name evidence="2" type="ORF">P7K49_037958</name>
</gene>
<protein>
    <submittedName>
        <fullName evidence="2">Uncharacterized protein</fullName>
    </submittedName>
</protein>
<feature type="region of interest" description="Disordered" evidence="1">
    <location>
        <begin position="235"/>
        <end position="278"/>
    </location>
</feature>
<dbReference type="PANTHER" id="PTHR12484">
    <property type="entry name" value="B-LYMPHOCYTE ANTIGEN-RELATED"/>
    <property type="match status" value="1"/>
</dbReference>
<evidence type="ECO:0000313" key="2">
    <source>
        <dbReference type="EMBL" id="KAK2082722.1"/>
    </source>
</evidence>
<accession>A0ABQ9TDA0</accession>
<dbReference type="InterPro" id="IPR056852">
    <property type="entry name" value="AK17A/B"/>
</dbReference>
<sequence>MDVCGPSSSGLDRPLGSRVRLCTAHVPPPLRESCRRLGLPPCLCTFWTSRVIFRKLSSGAATCFPTVCAGCSVLDGCIGRSRALHVASWPSVGVGRSRRSVTEVLAGLTPSFPGAALRQRKYVGIVTSLTVRPLCPPCERVLWCVVLAAVRCLKQKELEELERERKREEKLRKREQKQRERELRRSQKRLEKLQAEEQKQLQEKIRLEERKLLLAQRNLQSIRLIAELLSRAKVPATEPPQPPAAPPLTRGWRHGAISPPATAAHKPALMPRMAAPAR</sequence>
<dbReference type="CDD" id="cd22249">
    <property type="entry name" value="UDM1_RNF168_RNF169-like"/>
    <property type="match status" value="1"/>
</dbReference>
<feature type="compositionally biased region" description="Low complexity" evidence="1">
    <location>
        <begin position="267"/>
        <end position="278"/>
    </location>
</feature>
<proteinExistence type="predicted"/>
<feature type="compositionally biased region" description="Pro residues" evidence="1">
    <location>
        <begin position="237"/>
        <end position="246"/>
    </location>
</feature>
<evidence type="ECO:0000313" key="3">
    <source>
        <dbReference type="Proteomes" id="UP001266305"/>
    </source>
</evidence>
<reference evidence="2 3" key="1">
    <citation type="submission" date="2023-05" db="EMBL/GenBank/DDBJ databases">
        <title>B98-5 Cell Line De Novo Hybrid Assembly: An Optical Mapping Approach.</title>
        <authorList>
            <person name="Kananen K."/>
            <person name="Auerbach J.A."/>
            <person name="Kautto E."/>
            <person name="Blachly J.S."/>
        </authorList>
    </citation>
    <scope>NUCLEOTIDE SEQUENCE [LARGE SCALE GENOMIC DNA]</scope>
    <source>
        <strain evidence="2">B95-8</strain>
        <tissue evidence="2">Cell line</tissue>
    </source>
</reference>